<dbReference type="Gene3D" id="3.10.50.40">
    <property type="match status" value="1"/>
</dbReference>
<protein>
    <recommendedName>
        <fullName evidence="1">peptidylprolyl isomerase</fullName>
        <ecNumber evidence="1">5.2.1.8</ecNumber>
    </recommendedName>
</protein>
<reference evidence="3" key="1">
    <citation type="submission" date="2021-01" db="EMBL/GenBank/DDBJ databases">
        <authorList>
            <person name="Corre E."/>
            <person name="Pelletier E."/>
            <person name="Niang G."/>
            <person name="Scheremetjew M."/>
            <person name="Finn R."/>
            <person name="Kale V."/>
            <person name="Holt S."/>
            <person name="Cochrane G."/>
            <person name="Meng A."/>
            <person name="Brown T."/>
            <person name="Cohen L."/>
        </authorList>
    </citation>
    <scope>NUCLEOTIDE SEQUENCE</scope>
    <source>
        <strain evidence="3">CCMP1320</strain>
    </source>
</reference>
<dbReference type="EC" id="5.2.1.8" evidence="1"/>
<dbReference type="AlphaFoldDB" id="A0A7S3QYZ3"/>
<dbReference type="PANTHER" id="PTHR47862">
    <property type="entry name" value="PEPTIDYL-PROLYL CIS-TRANS ISOMERASE FKBP18, CHLOROPLASTIC"/>
    <property type="match status" value="1"/>
</dbReference>
<comment type="catalytic activity">
    <reaction evidence="1">
        <text>[protein]-peptidylproline (omega=180) = [protein]-peptidylproline (omega=0)</text>
        <dbReference type="Rhea" id="RHEA:16237"/>
        <dbReference type="Rhea" id="RHEA-COMP:10747"/>
        <dbReference type="Rhea" id="RHEA-COMP:10748"/>
        <dbReference type="ChEBI" id="CHEBI:83833"/>
        <dbReference type="ChEBI" id="CHEBI:83834"/>
        <dbReference type="EC" id="5.2.1.8"/>
    </reaction>
</comment>
<dbReference type="InterPro" id="IPR001179">
    <property type="entry name" value="PPIase_FKBP_dom"/>
</dbReference>
<dbReference type="InterPro" id="IPR046357">
    <property type="entry name" value="PPIase_dom_sf"/>
</dbReference>
<dbReference type="PROSITE" id="PS50059">
    <property type="entry name" value="FKBP_PPIASE"/>
    <property type="match status" value="1"/>
</dbReference>
<name>A0A7S3QYZ3_DUNTE</name>
<dbReference type="SUPFAM" id="SSF54534">
    <property type="entry name" value="FKBP-like"/>
    <property type="match status" value="1"/>
</dbReference>
<feature type="domain" description="PPIase FKBP-type" evidence="2">
    <location>
        <begin position="133"/>
        <end position="252"/>
    </location>
</feature>
<dbReference type="GO" id="GO:0009543">
    <property type="term" value="C:chloroplast thylakoid lumen"/>
    <property type="evidence" value="ECO:0007669"/>
    <property type="project" value="TreeGrafter"/>
</dbReference>
<gene>
    <name evidence="3" type="ORF">DTER00134_LOCUS11869</name>
</gene>
<dbReference type="InterPro" id="IPR044180">
    <property type="entry name" value="FKBP18-like"/>
</dbReference>
<evidence type="ECO:0000256" key="1">
    <source>
        <dbReference type="PROSITE-ProRule" id="PRU00277"/>
    </source>
</evidence>
<sequence length="256" mass="27207">MNGMQRSTFSQTCLSSTPGVIAPGRVPLSYIPIAQQRRQMAVRSVNLEDSDASAPQTSQVPHHHALSRRNTALLGLCSVATAAIPDQPSASAAGFNKTKRRKLTEDDYVMSEDVGLRIVELDEGSGNERIKAGDKATVHYDCTFRGIDAVSSRAARLLGGNRIIAEPYEFVVGEPVLGVTLKKAEAEGGNGLFSGTSGPKPPQALSKAVIGMKRGGKRSVLVDNPELGYPKGMMEIPAGATFELKVEVLSFSPRSA</sequence>
<dbReference type="GO" id="GO:0003755">
    <property type="term" value="F:peptidyl-prolyl cis-trans isomerase activity"/>
    <property type="evidence" value="ECO:0007669"/>
    <property type="project" value="UniProtKB-KW"/>
</dbReference>
<dbReference type="EMBL" id="HBIP01019987">
    <property type="protein sequence ID" value="CAE0496796.1"/>
    <property type="molecule type" value="Transcribed_RNA"/>
</dbReference>
<keyword evidence="1" id="KW-0697">Rotamase</keyword>
<organism evidence="3">
    <name type="scientific">Dunaliella tertiolecta</name>
    <name type="common">Green alga</name>
    <dbReference type="NCBI Taxonomy" id="3047"/>
    <lineage>
        <taxon>Eukaryota</taxon>
        <taxon>Viridiplantae</taxon>
        <taxon>Chlorophyta</taxon>
        <taxon>core chlorophytes</taxon>
        <taxon>Chlorophyceae</taxon>
        <taxon>CS clade</taxon>
        <taxon>Chlamydomonadales</taxon>
        <taxon>Dunaliellaceae</taxon>
        <taxon>Dunaliella</taxon>
    </lineage>
</organism>
<accession>A0A7S3QYZ3</accession>
<dbReference type="PANTHER" id="PTHR47862:SF1">
    <property type="entry name" value="PEPTIDYL-PROLYL CIS-TRANS ISOMERASE FKBP18, CHLOROPLASTIC"/>
    <property type="match status" value="1"/>
</dbReference>
<dbReference type="Pfam" id="PF00254">
    <property type="entry name" value="FKBP_C"/>
    <property type="match status" value="1"/>
</dbReference>
<evidence type="ECO:0000259" key="2">
    <source>
        <dbReference type="PROSITE" id="PS50059"/>
    </source>
</evidence>
<evidence type="ECO:0000313" key="3">
    <source>
        <dbReference type="EMBL" id="CAE0496796.1"/>
    </source>
</evidence>
<keyword evidence="1" id="KW-0413">Isomerase</keyword>
<proteinExistence type="predicted"/>